<evidence type="ECO:0000256" key="25">
    <source>
        <dbReference type="PIRSR" id="PIRSR039102-3"/>
    </source>
</evidence>
<dbReference type="eggNOG" id="COG1181">
    <property type="taxonomic scope" value="Bacteria"/>
</dbReference>
<feature type="binding site" evidence="25">
    <location>
        <position position="296"/>
    </location>
    <ligand>
        <name>Mg(2+)</name>
        <dbReference type="ChEBI" id="CHEBI:18420"/>
        <label>1</label>
    </ligand>
</feature>
<dbReference type="Gene3D" id="3.30.1490.20">
    <property type="entry name" value="ATP-grasp fold, A domain"/>
    <property type="match status" value="1"/>
</dbReference>
<feature type="domain" description="ATP-grasp" evidence="27">
    <location>
        <begin position="140"/>
        <end position="343"/>
    </location>
</feature>
<dbReference type="InterPro" id="IPR016185">
    <property type="entry name" value="PreATP-grasp_dom_sf"/>
</dbReference>
<feature type="active site" evidence="23">
    <location>
        <position position="185"/>
    </location>
</feature>
<dbReference type="PROSITE" id="PS00843">
    <property type="entry name" value="DALA_DALA_LIGASE_1"/>
    <property type="match status" value="1"/>
</dbReference>
<evidence type="ECO:0000256" key="22">
    <source>
        <dbReference type="HAMAP-Rule" id="MF_00047"/>
    </source>
</evidence>
<dbReference type="InterPro" id="IPR013815">
    <property type="entry name" value="ATP_grasp_subdomain_1"/>
</dbReference>
<evidence type="ECO:0000259" key="27">
    <source>
        <dbReference type="PROSITE" id="PS50975"/>
    </source>
</evidence>
<evidence type="ECO:0000256" key="21">
    <source>
        <dbReference type="ARBA" id="ARBA00077154"/>
    </source>
</evidence>
<dbReference type="InterPro" id="IPR000291">
    <property type="entry name" value="D-Ala_lig_Van_CS"/>
</dbReference>
<dbReference type="EMBL" id="CP002390">
    <property type="protein sequence ID" value="EFE28615.1"/>
    <property type="molecule type" value="Genomic_DNA"/>
</dbReference>
<evidence type="ECO:0000256" key="9">
    <source>
        <dbReference type="ARBA" id="ARBA00022723"/>
    </source>
</evidence>
<evidence type="ECO:0000256" key="10">
    <source>
        <dbReference type="ARBA" id="ARBA00022741"/>
    </source>
</evidence>
<feature type="binding site" evidence="24">
    <location>
        <position position="136"/>
    </location>
    <ligand>
        <name>ATP</name>
        <dbReference type="ChEBI" id="CHEBI:30616"/>
    </ligand>
</feature>
<dbReference type="InterPro" id="IPR011127">
    <property type="entry name" value="Dala_Dala_lig_N"/>
</dbReference>
<evidence type="ECO:0000256" key="8">
    <source>
        <dbReference type="ARBA" id="ARBA00022598"/>
    </source>
</evidence>
<feature type="binding site" evidence="24">
    <location>
        <begin position="185"/>
        <end position="186"/>
    </location>
    <ligand>
        <name>ATP</name>
        <dbReference type="ChEBI" id="CHEBI:30616"/>
    </ligand>
</feature>
<evidence type="ECO:0000256" key="3">
    <source>
        <dbReference type="ARBA" id="ARBA00004496"/>
    </source>
</evidence>
<comment type="cofactor">
    <cofactor evidence="25">
        <name>Mg(2+)</name>
        <dbReference type="ChEBI" id="CHEBI:18420"/>
    </cofactor>
    <cofactor evidence="25">
        <name>Mn(2+)</name>
        <dbReference type="ChEBI" id="CHEBI:29035"/>
    </cofactor>
    <text evidence="25">Binds 2 magnesium or manganese ions per subunit.</text>
</comment>
<evidence type="ECO:0000256" key="23">
    <source>
        <dbReference type="PIRSR" id="PIRSR039102-1"/>
    </source>
</evidence>
<dbReference type="FunFam" id="3.30.1490.20:FF:000007">
    <property type="entry name" value="D-alanine--D-alanine ligase"/>
    <property type="match status" value="1"/>
</dbReference>
<dbReference type="SUPFAM" id="SSF56059">
    <property type="entry name" value="Glutathione synthetase ATP-binding domain-like"/>
    <property type="match status" value="1"/>
</dbReference>
<keyword evidence="29" id="KW-1185">Reference proteome</keyword>
<evidence type="ECO:0000256" key="16">
    <source>
        <dbReference type="ARBA" id="ARBA00023316"/>
    </source>
</evidence>
<dbReference type="GO" id="GO:0071555">
    <property type="term" value="P:cell wall organization"/>
    <property type="evidence" value="ECO:0007669"/>
    <property type="project" value="UniProtKB-KW"/>
</dbReference>
<name>D6GSH4_FILAD</name>
<dbReference type="NCBIfam" id="TIGR01205">
    <property type="entry name" value="D_ala_D_alaTIGR"/>
    <property type="match status" value="1"/>
</dbReference>
<dbReference type="PANTHER" id="PTHR23132">
    <property type="entry name" value="D-ALANINE--D-ALANINE LIGASE"/>
    <property type="match status" value="1"/>
</dbReference>
<dbReference type="STRING" id="546269.HMPREF0389_00532"/>
<keyword evidence="11 26" id="KW-0067">ATP-binding</keyword>
<accession>D6GSH4</accession>
<dbReference type="UniPathway" id="UPA00219"/>
<evidence type="ECO:0000256" key="17">
    <source>
        <dbReference type="ARBA" id="ARBA00047614"/>
    </source>
</evidence>
<dbReference type="GO" id="GO:0005524">
    <property type="term" value="F:ATP binding"/>
    <property type="evidence" value="ECO:0007669"/>
    <property type="project" value="UniProtKB-UniRule"/>
</dbReference>
<comment type="pathway">
    <text evidence="18">Glycan biosynthesis.</text>
</comment>
<evidence type="ECO:0000256" key="26">
    <source>
        <dbReference type="PROSITE-ProRule" id="PRU00409"/>
    </source>
</evidence>
<protein>
    <recommendedName>
        <fullName evidence="19 22">D-alanine--D-alanine ligase</fullName>
        <ecNumber evidence="6 22">6.3.2.4</ecNumber>
    </recommendedName>
    <alternativeName>
        <fullName evidence="21 22">D-Ala-D-Ala ligase</fullName>
    </alternativeName>
    <alternativeName>
        <fullName evidence="20 22">D-alanylalanine synthetase</fullName>
    </alternativeName>
</protein>
<dbReference type="Pfam" id="PF01820">
    <property type="entry name" value="Dala_Dala_lig_N"/>
    <property type="match status" value="1"/>
</dbReference>
<dbReference type="PROSITE" id="PS50975">
    <property type="entry name" value="ATP_GRASP"/>
    <property type="match status" value="1"/>
</dbReference>
<evidence type="ECO:0000256" key="18">
    <source>
        <dbReference type="ARBA" id="ARBA00060592"/>
    </source>
</evidence>
<dbReference type="GO" id="GO:0008360">
    <property type="term" value="P:regulation of cell shape"/>
    <property type="evidence" value="ECO:0007669"/>
    <property type="project" value="UniProtKB-KW"/>
</dbReference>
<comment type="similarity">
    <text evidence="5 22">Belongs to the D-alanine--D-alanine ligase family.</text>
</comment>
<evidence type="ECO:0000256" key="15">
    <source>
        <dbReference type="ARBA" id="ARBA00023211"/>
    </source>
</evidence>
<comment type="cofactor">
    <cofactor evidence="1">
        <name>Mn(2+)</name>
        <dbReference type="ChEBI" id="CHEBI:29035"/>
    </cofactor>
</comment>
<dbReference type="InterPro" id="IPR011761">
    <property type="entry name" value="ATP-grasp"/>
</dbReference>
<dbReference type="Gene3D" id="3.40.50.20">
    <property type="match status" value="1"/>
</dbReference>
<dbReference type="PIRSF" id="PIRSF039102">
    <property type="entry name" value="Ddl/VanB"/>
    <property type="match status" value="1"/>
</dbReference>
<dbReference type="Proteomes" id="UP000007468">
    <property type="component" value="Chromosome"/>
</dbReference>
<dbReference type="OrthoDB" id="9813261at2"/>
<evidence type="ECO:0000256" key="1">
    <source>
        <dbReference type="ARBA" id="ARBA00001936"/>
    </source>
</evidence>
<evidence type="ECO:0000256" key="2">
    <source>
        <dbReference type="ARBA" id="ARBA00003921"/>
    </source>
</evidence>
<dbReference type="PATRIC" id="fig|546269.5.peg.116"/>
<keyword evidence="8 22" id="KW-0436">Ligase</keyword>
<feature type="binding site" evidence="24">
    <location>
        <begin position="177"/>
        <end position="179"/>
    </location>
    <ligand>
        <name>ATP</name>
        <dbReference type="ChEBI" id="CHEBI:30616"/>
    </ligand>
</feature>
<feature type="binding site" evidence="24">
    <location>
        <begin position="215"/>
        <end position="222"/>
    </location>
    <ligand>
        <name>ATP</name>
        <dbReference type="ChEBI" id="CHEBI:30616"/>
    </ligand>
</feature>
<evidence type="ECO:0000256" key="4">
    <source>
        <dbReference type="ARBA" id="ARBA00004752"/>
    </source>
</evidence>
<dbReference type="PANTHER" id="PTHR23132:SF25">
    <property type="entry name" value="D-ALANINE--D-ALANINE LIGASE A"/>
    <property type="match status" value="1"/>
</dbReference>
<evidence type="ECO:0000313" key="29">
    <source>
        <dbReference type="Proteomes" id="UP000007468"/>
    </source>
</evidence>
<keyword evidence="13 22" id="KW-0133">Cell shape</keyword>
<feature type="active site" evidence="23">
    <location>
        <position position="16"/>
    </location>
</feature>
<dbReference type="GO" id="GO:0046872">
    <property type="term" value="F:metal ion binding"/>
    <property type="evidence" value="ECO:0007669"/>
    <property type="project" value="UniProtKB-KW"/>
</dbReference>
<feature type="binding site" evidence="25">
    <location>
        <position position="312"/>
    </location>
    <ligand>
        <name>Mg(2+)</name>
        <dbReference type="ChEBI" id="CHEBI:18420"/>
        <label>2</label>
    </ligand>
</feature>
<dbReference type="PROSITE" id="PS00844">
    <property type="entry name" value="DALA_DALA_LIGASE_2"/>
    <property type="match status" value="1"/>
</dbReference>
<dbReference type="HAMAP" id="MF_00047">
    <property type="entry name" value="Dala_Dala_lig"/>
    <property type="match status" value="1"/>
</dbReference>
<feature type="active site" evidence="23">
    <location>
        <position position="321"/>
    </location>
</feature>
<feature type="binding site" evidence="25">
    <location>
        <position position="310"/>
    </location>
    <ligand>
        <name>Mg(2+)</name>
        <dbReference type="ChEBI" id="CHEBI:18420"/>
        <label>1</label>
    </ligand>
</feature>
<keyword evidence="16 22" id="KW-0961">Cell wall biogenesis/degradation</keyword>
<dbReference type="RefSeq" id="WP_014261780.1">
    <property type="nucleotide sequence ID" value="NC_016630.1"/>
</dbReference>
<dbReference type="GO" id="GO:0009252">
    <property type="term" value="P:peptidoglycan biosynthetic process"/>
    <property type="evidence" value="ECO:0007669"/>
    <property type="project" value="UniProtKB-UniRule"/>
</dbReference>
<comment type="function">
    <text evidence="2 22">Cell wall formation.</text>
</comment>
<keyword evidence="9 25" id="KW-0479">Metal-binding</keyword>
<evidence type="ECO:0000256" key="5">
    <source>
        <dbReference type="ARBA" id="ARBA00010871"/>
    </source>
</evidence>
<keyword evidence="12 25" id="KW-0460">Magnesium</keyword>
<keyword evidence="10 24" id="KW-0547">Nucleotide-binding</keyword>
<evidence type="ECO:0000313" key="28">
    <source>
        <dbReference type="EMBL" id="EFE28615.1"/>
    </source>
</evidence>
<comment type="pathway">
    <text evidence="4 22">Cell wall biogenesis; peptidoglycan biosynthesis.</text>
</comment>
<comment type="catalytic activity">
    <reaction evidence="17 22">
        <text>2 D-alanine + ATP = D-alanyl-D-alanine + ADP + phosphate + H(+)</text>
        <dbReference type="Rhea" id="RHEA:11224"/>
        <dbReference type="ChEBI" id="CHEBI:15378"/>
        <dbReference type="ChEBI" id="CHEBI:30616"/>
        <dbReference type="ChEBI" id="CHEBI:43474"/>
        <dbReference type="ChEBI" id="CHEBI:57416"/>
        <dbReference type="ChEBI" id="CHEBI:57822"/>
        <dbReference type="ChEBI" id="CHEBI:456216"/>
        <dbReference type="EC" id="6.3.2.4"/>
    </reaction>
</comment>
<evidence type="ECO:0000256" key="12">
    <source>
        <dbReference type="ARBA" id="ARBA00022842"/>
    </source>
</evidence>
<dbReference type="KEGG" id="faa:HMPREF0389_00532"/>
<gene>
    <name evidence="22" type="primary">ddl</name>
    <name evidence="28" type="ordered locus">HMPREF0389_00532</name>
</gene>
<dbReference type="Gene3D" id="3.30.470.20">
    <property type="entry name" value="ATP-grasp fold, B domain"/>
    <property type="match status" value="1"/>
</dbReference>
<evidence type="ECO:0000256" key="20">
    <source>
        <dbReference type="ARBA" id="ARBA00076288"/>
    </source>
</evidence>
<evidence type="ECO:0000256" key="24">
    <source>
        <dbReference type="PIRSR" id="PIRSR039102-2"/>
    </source>
</evidence>
<feature type="binding site" evidence="25">
    <location>
        <position position="310"/>
    </location>
    <ligand>
        <name>Mg(2+)</name>
        <dbReference type="ChEBI" id="CHEBI:18420"/>
        <label>2</label>
    </ligand>
</feature>
<sequence>MVKQNIAILFGGKSEEHEVSCRSAKYIFENVDRDKYRPFLIGIDKLGNYYYMKECNIEHLIDCTWTDFIETNEVCFSKGDERFTLQLQGEKIVFDVVFPALHGPNGEDGKLQGLMEFVNIPYVGCNSISSAICMDKEITKRLVGIEGVRQVPYVILYEGVVAEEKLLEMEEIGYPLFVKPANMGSSVGVSKAENQQELLQAIRVASKYDDKVIVEKGIDALELEIAALGDGKDAYFSTVGCIKPRDIFYDYDSKYLTNDADFYIPAPISFEKETELREMARKAYTAMLCEGLSRIDFFMDKETQEIYFNEINTMPGFTAISLYPQLMDYDGVGAKELIGRLIDYAWRRYEKNK</sequence>
<keyword evidence="14 22" id="KW-0573">Peptidoglycan synthesis</keyword>
<feature type="binding site" evidence="24">
    <location>
        <begin position="309"/>
        <end position="310"/>
    </location>
    <ligand>
        <name>ATP</name>
        <dbReference type="ChEBI" id="CHEBI:30616"/>
    </ligand>
</feature>
<dbReference type="AlphaFoldDB" id="D6GSH4"/>
<proteinExistence type="inferred from homology"/>
<dbReference type="EC" id="6.3.2.4" evidence="6 22"/>
<evidence type="ECO:0000256" key="11">
    <source>
        <dbReference type="ARBA" id="ARBA00022840"/>
    </source>
</evidence>
<comment type="subcellular location">
    <subcellularLocation>
        <location evidence="3 22">Cytoplasm</location>
    </subcellularLocation>
</comment>
<evidence type="ECO:0000256" key="6">
    <source>
        <dbReference type="ARBA" id="ARBA00012216"/>
    </source>
</evidence>
<keyword evidence="15 25" id="KW-0464">Manganese</keyword>
<organism evidence="28 29">
    <name type="scientific">Filifactor alocis (strain ATCC 35896 / CCUG 47790 / D40 B5)</name>
    <name type="common">Fusobacterium alocis</name>
    <dbReference type="NCBI Taxonomy" id="546269"/>
    <lineage>
        <taxon>Bacteria</taxon>
        <taxon>Bacillati</taxon>
        <taxon>Bacillota</taxon>
        <taxon>Clostridia</taxon>
        <taxon>Peptostreptococcales</taxon>
        <taxon>Filifactoraceae</taxon>
        <taxon>Filifactor</taxon>
    </lineage>
</organism>
<dbReference type="Pfam" id="PF07478">
    <property type="entry name" value="Dala_Dala_lig_C"/>
    <property type="match status" value="1"/>
</dbReference>
<reference evidence="29" key="1">
    <citation type="submission" date="2010-12" db="EMBL/GenBank/DDBJ databases">
        <title>The genome sequence of Filifactor alocis strain ATCC 35896.</title>
        <authorList>
            <consortium name="The Broad Institute Genome Sequencing Platform"/>
            <person name="Ward D."/>
            <person name="Earl A."/>
            <person name="Feldgarden M."/>
            <person name="Young S.K."/>
            <person name="Gargeya S."/>
            <person name="Zeng Q."/>
            <person name="Alvarado L."/>
            <person name="Berlin A."/>
            <person name="Bochicchio J."/>
            <person name="Chapman S.B."/>
            <person name="Chen Z."/>
            <person name="Freedman E."/>
            <person name="Gellesch M."/>
            <person name="Goldberg J."/>
            <person name="Griggs A."/>
            <person name="Gujja S."/>
            <person name="Heilman E."/>
            <person name="Heiman D."/>
            <person name="Howarth C."/>
            <person name="Mehta T."/>
            <person name="Neiman D."/>
            <person name="Pearson M."/>
            <person name="Roberts A."/>
            <person name="Saif S."/>
            <person name="Shea T."/>
            <person name="Shenoy N."/>
            <person name="Sisk P."/>
            <person name="Stolte C."/>
            <person name="Sykes S."/>
            <person name="White J."/>
            <person name="Yandava C."/>
            <person name="Izard J."/>
            <person name="Blanton J.M."/>
            <person name="Baranova O.V."/>
            <person name="Tanner A.C."/>
            <person name="Dewhirst F.E."/>
            <person name="Haas B."/>
            <person name="Nusbaum C."/>
            <person name="Birren B."/>
        </authorList>
    </citation>
    <scope>NUCLEOTIDE SEQUENCE [LARGE SCALE GENOMIC DNA]</scope>
    <source>
        <strain evidence="29">ATCC 35896 / D40 B5</strain>
    </source>
</reference>
<dbReference type="InterPro" id="IPR005905">
    <property type="entry name" value="D_ala_D_ala"/>
</dbReference>
<dbReference type="SUPFAM" id="SSF52440">
    <property type="entry name" value="PreATP-grasp domain"/>
    <property type="match status" value="1"/>
</dbReference>
<dbReference type="NCBIfam" id="NF002528">
    <property type="entry name" value="PRK01966.1-4"/>
    <property type="match status" value="1"/>
</dbReference>
<dbReference type="InterPro" id="IPR011095">
    <property type="entry name" value="Dala_Dala_lig_C"/>
</dbReference>
<evidence type="ECO:0000256" key="19">
    <source>
        <dbReference type="ARBA" id="ARBA00068427"/>
    </source>
</evidence>
<dbReference type="GO" id="GO:0008716">
    <property type="term" value="F:D-alanine-D-alanine ligase activity"/>
    <property type="evidence" value="ECO:0007669"/>
    <property type="project" value="UniProtKB-UniRule"/>
</dbReference>
<keyword evidence="7 22" id="KW-0963">Cytoplasm</keyword>
<evidence type="ECO:0000256" key="13">
    <source>
        <dbReference type="ARBA" id="ARBA00022960"/>
    </source>
</evidence>
<dbReference type="GO" id="GO:0005829">
    <property type="term" value="C:cytosol"/>
    <property type="evidence" value="ECO:0007669"/>
    <property type="project" value="TreeGrafter"/>
</dbReference>
<evidence type="ECO:0000256" key="7">
    <source>
        <dbReference type="ARBA" id="ARBA00022490"/>
    </source>
</evidence>
<evidence type="ECO:0000256" key="14">
    <source>
        <dbReference type="ARBA" id="ARBA00022984"/>
    </source>
</evidence>